<keyword evidence="3" id="KW-0418">Kinase</keyword>
<dbReference type="RefSeq" id="WP_191204962.1">
    <property type="nucleotide sequence ID" value="NZ_JACXZA010000004.1"/>
</dbReference>
<dbReference type="InterPro" id="IPR005702">
    <property type="entry name" value="Wzc-like_C"/>
</dbReference>
<name>A0ABR8N1L1_9BACL</name>
<protein>
    <submittedName>
        <fullName evidence="3">CpsD/CapB family tyrosine-protein kinase</fullName>
    </submittedName>
</protein>
<dbReference type="NCBIfam" id="TIGR01007">
    <property type="entry name" value="eps_fam"/>
    <property type="match status" value="1"/>
</dbReference>
<keyword evidence="3" id="KW-0808">Transferase</keyword>
<evidence type="ECO:0000256" key="1">
    <source>
        <dbReference type="ARBA" id="ARBA00022741"/>
    </source>
</evidence>
<evidence type="ECO:0000256" key="2">
    <source>
        <dbReference type="ARBA" id="ARBA00022840"/>
    </source>
</evidence>
<evidence type="ECO:0000313" key="4">
    <source>
        <dbReference type="Proteomes" id="UP000609346"/>
    </source>
</evidence>
<dbReference type="CDD" id="cd05387">
    <property type="entry name" value="BY-kinase"/>
    <property type="match status" value="1"/>
</dbReference>
<keyword evidence="1" id="KW-0547">Nucleotide-binding</keyword>
<dbReference type="GO" id="GO:0016301">
    <property type="term" value="F:kinase activity"/>
    <property type="evidence" value="ECO:0007669"/>
    <property type="project" value="UniProtKB-KW"/>
</dbReference>
<dbReference type="InterPro" id="IPR027417">
    <property type="entry name" value="P-loop_NTPase"/>
</dbReference>
<dbReference type="Proteomes" id="UP000609346">
    <property type="component" value="Unassembled WGS sequence"/>
</dbReference>
<dbReference type="EMBL" id="JACXZA010000004">
    <property type="protein sequence ID" value="MBD3920684.1"/>
    <property type="molecule type" value="Genomic_DNA"/>
</dbReference>
<sequence length="211" mass="22357">MSRSRNKLVMLSGMNNETVERYRALRAQIDRTGGGSGAPSVIAVAAPKAGSGTAEMAANLAIAYAQADRRTLLVDGEMNVPLIHQLFGLLNVVGLSSIIEASSTAEDVVNRGVINNLDVITAGPRLPYSKDFVGSYPLQPLFVSWRQQYDQICIATPSLLSSADAQLITAACDGVLLVIRSGWVDENDASRVKRLLALLDVPALGVALAHG</sequence>
<dbReference type="Gene3D" id="3.40.50.300">
    <property type="entry name" value="P-loop containing nucleotide triphosphate hydrolases"/>
    <property type="match status" value="1"/>
</dbReference>
<keyword evidence="2" id="KW-0067">ATP-binding</keyword>
<comment type="caution">
    <text evidence="3">The sequence shown here is derived from an EMBL/GenBank/DDBJ whole genome shotgun (WGS) entry which is preliminary data.</text>
</comment>
<dbReference type="InterPro" id="IPR050445">
    <property type="entry name" value="Bact_polysacc_biosynth/exp"/>
</dbReference>
<reference evidence="3 4" key="1">
    <citation type="submission" date="2020-09" db="EMBL/GenBank/DDBJ databases">
        <title>Paenibacillus sp. strain PR3 16S rRNA gene Genome sequencing and assembly.</title>
        <authorList>
            <person name="Kim J."/>
        </authorList>
    </citation>
    <scope>NUCLEOTIDE SEQUENCE [LARGE SCALE GENOMIC DNA]</scope>
    <source>
        <strain evidence="3 4">PR3</strain>
    </source>
</reference>
<gene>
    <name evidence="3" type="ORF">H8B09_18105</name>
</gene>
<keyword evidence="4" id="KW-1185">Reference proteome</keyword>
<proteinExistence type="predicted"/>
<evidence type="ECO:0000313" key="3">
    <source>
        <dbReference type="EMBL" id="MBD3920684.1"/>
    </source>
</evidence>
<dbReference type="PANTHER" id="PTHR32309">
    <property type="entry name" value="TYROSINE-PROTEIN KINASE"/>
    <property type="match status" value="1"/>
</dbReference>
<dbReference type="SUPFAM" id="SSF52540">
    <property type="entry name" value="P-loop containing nucleoside triphosphate hydrolases"/>
    <property type="match status" value="1"/>
</dbReference>
<dbReference type="PANTHER" id="PTHR32309:SF31">
    <property type="entry name" value="CAPSULAR EXOPOLYSACCHARIDE FAMILY"/>
    <property type="match status" value="1"/>
</dbReference>
<organism evidence="3 4">
    <name type="scientific">Paenibacillus terricola</name>
    <dbReference type="NCBI Taxonomy" id="2763503"/>
    <lineage>
        <taxon>Bacteria</taxon>
        <taxon>Bacillati</taxon>
        <taxon>Bacillota</taxon>
        <taxon>Bacilli</taxon>
        <taxon>Bacillales</taxon>
        <taxon>Paenibacillaceae</taxon>
        <taxon>Paenibacillus</taxon>
    </lineage>
</organism>
<accession>A0ABR8N1L1</accession>